<dbReference type="SUPFAM" id="SSF53335">
    <property type="entry name" value="S-adenosyl-L-methionine-dependent methyltransferases"/>
    <property type="match status" value="1"/>
</dbReference>
<keyword evidence="1" id="KW-0808">Transferase</keyword>
<comment type="caution">
    <text evidence="1">The sequence shown here is derived from an EMBL/GenBank/DDBJ whole genome shotgun (WGS) entry which is preliminary data.</text>
</comment>
<dbReference type="EC" id="2.1.-.-" evidence="1"/>
<organism evidence="1 2">
    <name type="scientific">Splendidivirga corallicola</name>
    <dbReference type="NCBI Taxonomy" id="3051826"/>
    <lineage>
        <taxon>Bacteria</taxon>
        <taxon>Pseudomonadati</taxon>
        <taxon>Bacteroidota</taxon>
        <taxon>Cytophagia</taxon>
        <taxon>Cytophagales</taxon>
        <taxon>Splendidivirgaceae</taxon>
        <taxon>Splendidivirga</taxon>
    </lineage>
</organism>
<keyword evidence="2" id="KW-1185">Reference proteome</keyword>
<sequence>MSDKLERKDIDQPKIDWNEHAEYWDDFEEAKHYTKHIVRLLTARIDVENRTILDFGCGTGLLIDYMTKKAKQIVAVDTSDKMISVLESKNYNNVETINDELSKESIIRYPALQNKFDLIVAVSVCAFLPNYLEVLTTIKSLLKPDGIFIQWDWLRTEKDPDFGFTEEMIKDNYDRVGLKVESVDIPFHMTENDEKMEVIMAIGKL</sequence>
<dbReference type="CDD" id="cd02440">
    <property type="entry name" value="AdoMet_MTases"/>
    <property type="match status" value="1"/>
</dbReference>
<gene>
    <name evidence="1" type="ORF">QQ008_10005</name>
</gene>
<reference evidence="1" key="1">
    <citation type="submission" date="2023-06" db="EMBL/GenBank/DDBJ databases">
        <title>Genomic of Parafulvivirga corallium.</title>
        <authorList>
            <person name="Wang G."/>
        </authorList>
    </citation>
    <scope>NUCLEOTIDE SEQUENCE</scope>
    <source>
        <strain evidence="1">BMA10</strain>
    </source>
</reference>
<dbReference type="EMBL" id="JAUJEA010000003">
    <property type="protein sequence ID" value="MDN5201698.1"/>
    <property type="molecule type" value="Genomic_DNA"/>
</dbReference>
<dbReference type="Proteomes" id="UP001172082">
    <property type="component" value="Unassembled WGS sequence"/>
</dbReference>
<dbReference type="Pfam" id="PF13489">
    <property type="entry name" value="Methyltransf_23"/>
    <property type="match status" value="1"/>
</dbReference>
<proteinExistence type="predicted"/>
<name>A0ABT8KNA9_9BACT</name>
<protein>
    <submittedName>
        <fullName evidence="1">Class I SAM-dependent methyltransferase</fullName>
        <ecNumber evidence="1">2.1.-.-</ecNumber>
    </submittedName>
</protein>
<dbReference type="InterPro" id="IPR029063">
    <property type="entry name" value="SAM-dependent_MTases_sf"/>
</dbReference>
<dbReference type="PANTHER" id="PTHR43861">
    <property type="entry name" value="TRANS-ACONITATE 2-METHYLTRANSFERASE-RELATED"/>
    <property type="match status" value="1"/>
</dbReference>
<keyword evidence="1" id="KW-0489">Methyltransferase</keyword>
<dbReference type="GO" id="GO:0008168">
    <property type="term" value="F:methyltransferase activity"/>
    <property type="evidence" value="ECO:0007669"/>
    <property type="project" value="UniProtKB-KW"/>
</dbReference>
<evidence type="ECO:0000313" key="2">
    <source>
        <dbReference type="Proteomes" id="UP001172082"/>
    </source>
</evidence>
<dbReference type="Gene3D" id="3.40.50.150">
    <property type="entry name" value="Vaccinia Virus protein VP39"/>
    <property type="match status" value="1"/>
</dbReference>
<accession>A0ABT8KNA9</accession>
<dbReference type="RefSeq" id="WP_346751726.1">
    <property type="nucleotide sequence ID" value="NZ_JAUJEA010000003.1"/>
</dbReference>
<dbReference type="GO" id="GO:0032259">
    <property type="term" value="P:methylation"/>
    <property type="evidence" value="ECO:0007669"/>
    <property type="project" value="UniProtKB-KW"/>
</dbReference>
<evidence type="ECO:0000313" key="1">
    <source>
        <dbReference type="EMBL" id="MDN5201698.1"/>
    </source>
</evidence>